<dbReference type="OrthoDB" id="9760250at2"/>
<dbReference type="InterPro" id="IPR005021">
    <property type="entry name" value="Terminase_largesu-like"/>
</dbReference>
<comment type="caution">
    <text evidence="3">The sequence shown here is derived from an EMBL/GenBank/DDBJ whole genome shotgun (WGS) entry which is preliminary data.</text>
</comment>
<dbReference type="PANTHER" id="PTHR41287:SF1">
    <property type="entry name" value="PROTEIN YMFN"/>
    <property type="match status" value="1"/>
</dbReference>
<organism evidence="3 4">
    <name type="scientific">Liquorilactobacillus oeni DSM 19972</name>
    <dbReference type="NCBI Taxonomy" id="1423777"/>
    <lineage>
        <taxon>Bacteria</taxon>
        <taxon>Bacillati</taxon>
        <taxon>Bacillota</taxon>
        <taxon>Bacilli</taxon>
        <taxon>Lactobacillales</taxon>
        <taxon>Lactobacillaceae</taxon>
        <taxon>Liquorilactobacillus</taxon>
    </lineage>
</organism>
<keyword evidence="4" id="KW-1185">Reference proteome</keyword>
<evidence type="ECO:0000259" key="1">
    <source>
        <dbReference type="Pfam" id="PF03354"/>
    </source>
</evidence>
<dbReference type="Pfam" id="PF03354">
    <property type="entry name" value="TerL_ATPase"/>
    <property type="match status" value="1"/>
</dbReference>
<accession>A0A0R1MD78</accession>
<evidence type="ECO:0000313" key="4">
    <source>
        <dbReference type="Proteomes" id="UP000051686"/>
    </source>
</evidence>
<reference evidence="3 4" key="1">
    <citation type="journal article" date="2015" name="Genome Announc.">
        <title>Expanding the biotechnology potential of lactobacilli through comparative genomics of 213 strains and associated genera.</title>
        <authorList>
            <person name="Sun Z."/>
            <person name="Harris H.M."/>
            <person name="McCann A."/>
            <person name="Guo C."/>
            <person name="Argimon S."/>
            <person name="Zhang W."/>
            <person name="Yang X."/>
            <person name="Jeffery I.B."/>
            <person name="Cooney J.C."/>
            <person name="Kagawa T.F."/>
            <person name="Liu W."/>
            <person name="Song Y."/>
            <person name="Salvetti E."/>
            <person name="Wrobel A."/>
            <person name="Rasinkangas P."/>
            <person name="Parkhill J."/>
            <person name="Rea M.C."/>
            <person name="O'Sullivan O."/>
            <person name="Ritari J."/>
            <person name="Douillard F.P."/>
            <person name="Paul Ross R."/>
            <person name="Yang R."/>
            <person name="Briner A.E."/>
            <person name="Felis G.E."/>
            <person name="de Vos W.M."/>
            <person name="Barrangou R."/>
            <person name="Klaenhammer T.R."/>
            <person name="Caufield P.W."/>
            <person name="Cui Y."/>
            <person name="Zhang H."/>
            <person name="O'Toole P.W."/>
        </authorList>
    </citation>
    <scope>NUCLEOTIDE SEQUENCE [LARGE SCALE GENOMIC DNA]</scope>
    <source>
        <strain evidence="3 4">DSM 19972</strain>
    </source>
</reference>
<dbReference type="Pfam" id="PF20441">
    <property type="entry name" value="TerL_nuclease"/>
    <property type="match status" value="1"/>
</dbReference>
<dbReference type="AlphaFoldDB" id="A0A0R1MD78"/>
<dbReference type="RefSeq" id="WP_057895568.1">
    <property type="nucleotide sequence ID" value="NZ_AZEH01000020.1"/>
</dbReference>
<dbReference type="EMBL" id="AZEH01000020">
    <property type="protein sequence ID" value="KRL05841.1"/>
    <property type="molecule type" value="Genomic_DNA"/>
</dbReference>
<dbReference type="InterPro" id="IPR046461">
    <property type="entry name" value="TerL_ATPase"/>
</dbReference>
<dbReference type="STRING" id="1423777.FD46_GL000600"/>
<sequence>MIRYVDDVLAGKVPACNKIKQACERFKRDLERSKSNDFKFYYDEDEAKRACKFIESLPKTDGSKLTMQPFQEWIISELYGWREKDTGFRRYDRAFISMSRKNGKTYLASGMAANGLLREKNPAMNRQVLFVSNALKQAKLGYNMLASGLRQVRKQSKYMRQRIKVQKQEIADLETGSKALALASDTSTLDGFAGTTVILDEWHEAKDRKVYNVLKSGQANEDNSLLAVISTSGLNLNVPMHAEYEMLSDVLKGKAKADRYFIAIWELDDKEEVYDQKNWIKANPLFSEPHVKKKMTEKLQADLDIAIKQNNTIPFLVKNMNMWLQASEDSYISADDWNAGKGVQSDLNNRDVYIGVDLSKSNDLTAVSWIVPTGNGHFYCDSHSWVGTKYGLDSKIKRDGIDYRSLERAGECSITRLDSGIIDYDEVYHYIQEMIGQHNWTVKAIAYDPYNFDALLTKFEKDSYPLFEVRQGTKTLNIPTRDFREQLYAGNIKHNGNKILAYAVNNAILKVDNNGWQIDKARNSNRIDPVAALMNAYVAAMDCYQEEEANQHANEYYASEEFSF</sequence>
<feature type="domain" description="Terminase large subunit-like endonuclease" evidence="2">
    <location>
        <begin position="255"/>
        <end position="540"/>
    </location>
</feature>
<feature type="domain" description="Terminase large subunit-like ATPase" evidence="1">
    <location>
        <begin position="69"/>
        <end position="246"/>
    </location>
</feature>
<gene>
    <name evidence="3" type="ORF">FD46_GL000600</name>
</gene>
<dbReference type="Gene3D" id="3.40.50.300">
    <property type="entry name" value="P-loop containing nucleotide triphosphate hydrolases"/>
    <property type="match status" value="1"/>
</dbReference>
<evidence type="ECO:0000259" key="2">
    <source>
        <dbReference type="Pfam" id="PF20441"/>
    </source>
</evidence>
<name>A0A0R1MD78_9LACO</name>
<dbReference type="InterPro" id="IPR046462">
    <property type="entry name" value="TerL_nuclease"/>
</dbReference>
<dbReference type="PATRIC" id="fig|1423777.3.peg.619"/>
<dbReference type="Proteomes" id="UP000051686">
    <property type="component" value="Unassembled WGS sequence"/>
</dbReference>
<dbReference type="InterPro" id="IPR027417">
    <property type="entry name" value="P-loop_NTPase"/>
</dbReference>
<evidence type="ECO:0000313" key="3">
    <source>
        <dbReference type="EMBL" id="KRL05841.1"/>
    </source>
</evidence>
<protein>
    <submittedName>
        <fullName evidence="3">Prophage Lp3 protein 15, terminase large subunit</fullName>
    </submittedName>
</protein>
<proteinExistence type="predicted"/>
<dbReference type="PANTHER" id="PTHR41287">
    <property type="match status" value="1"/>
</dbReference>
<dbReference type="GO" id="GO:0004519">
    <property type="term" value="F:endonuclease activity"/>
    <property type="evidence" value="ECO:0007669"/>
    <property type="project" value="InterPro"/>
</dbReference>